<dbReference type="Proteomes" id="UP000178656">
    <property type="component" value="Unassembled WGS sequence"/>
</dbReference>
<proteinExistence type="predicted"/>
<reference evidence="1 2" key="1">
    <citation type="journal article" date="2016" name="Nat. Commun.">
        <title>Thousands of microbial genomes shed light on interconnected biogeochemical processes in an aquifer system.</title>
        <authorList>
            <person name="Anantharaman K."/>
            <person name="Brown C.T."/>
            <person name="Hug L.A."/>
            <person name="Sharon I."/>
            <person name="Castelle C.J."/>
            <person name="Probst A.J."/>
            <person name="Thomas B.C."/>
            <person name="Singh A."/>
            <person name="Wilkins M.J."/>
            <person name="Karaoz U."/>
            <person name="Brodie E.L."/>
            <person name="Williams K.H."/>
            <person name="Hubbard S.S."/>
            <person name="Banfield J.F."/>
        </authorList>
    </citation>
    <scope>NUCLEOTIDE SEQUENCE [LARGE SCALE GENOMIC DNA]</scope>
</reference>
<dbReference type="AlphaFoldDB" id="A0A1F5TDH0"/>
<organism evidence="1 2">
    <name type="scientific">Candidatus Falkowbacteria bacterium RIFOXYC2_FULL_48_21</name>
    <dbReference type="NCBI Taxonomy" id="1798005"/>
    <lineage>
        <taxon>Bacteria</taxon>
        <taxon>Candidatus Falkowiibacteriota</taxon>
    </lineage>
</organism>
<comment type="caution">
    <text evidence="1">The sequence shown here is derived from an EMBL/GenBank/DDBJ whole genome shotgun (WGS) entry which is preliminary data.</text>
</comment>
<accession>A0A1F5TDH0</accession>
<protein>
    <submittedName>
        <fullName evidence="1">Uncharacterized protein</fullName>
    </submittedName>
</protein>
<evidence type="ECO:0000313" key="1">
    <source>
        <dbReference type="EMBL" id="OGF37028.1"/>
    </source>
</evidence>
<name>A0A1F5TDH0_9BACT</name>
<evidence type="ECO:0000313" key="2">
    <source>
        <dbReference type="Proteomes" id="UP000178656"/>
    </source>
</evidence>
<sequence length="78" mass="8626">MSFRRFSFIKILTQFFHPTFLSAITLAKAEVGYASMRVAHVGRVGVARRDCGGCVNTTREQSYPASSYAFASEDRKAG</sequence>
<dbReference type="EMBL" id="MFGM01000026">
    <property type="protein sequence ID" value="OGF37028.1"/>
    <property type="molecule type" value="Genomic_DNA"/>
</dbReference>
<gene>
    <name evidence="1" type="ORF">A2482_02545</name>
</gene>